<comment type="caution">
    <text evidence="6">The sequence shown here is derived from an EMBL/GenBank/DDBJ whole genome shotgun (WGS) entry which is preliminary data.</text>
</comment>
<dbReference type="Pfam" id="PF00381">
    <property type="entry name" value="PTS-HPr"/>
    <property type="match status" value="1"/>
</dbReference>
<dbReference type="SUPFAM" id="SSF55594">
    <property type="entry name" value="HPr-like"/>
    <property type="match status" value="1"/>
</dbReference>
<dbReference type="PROSITE" id="PS00369">
    <property type="entry name" value="PTS_HPR_HIS"/>
    <property type="match status" value="1"/>
</dbReference>
<comment type="similarity">
    <text evidence="2">Belongs to the HPr family.</text>
</comment>
<evidence type="ECO:0000256" key="2">
    <source>
        <dbReference type="ARBA" id="ARBA00010736"/>
    </source>
</evidence>
<dbReference type="Gene3D" id="3.30.1340.10">
    <property type="entry name" value="HPr-like"/>
    <property type="match status" value="1"/>
</dbReference>
<dbReference type="PRINTS" id="PR00107">
    <property type="entry name" value="PHOSPHOCPHPR"/>
</dbReference>
<proteinExistence type="inferred from homology"/>
<accession>A0ABQ5ZSS6</accession>
<evidence type="ECO:0000259" key="5">
    <source>
        <dbReference type="PROSITE" id="PS51350"/>
    </source>
</evidence>
<feature type="domain" description="HPr" evidence="5">
    <location>
        <begin position="1"/>
        <end position="88"/>
    </location>
</feature>
<evidence type="ECO:0000256" key="4">
    <source>
        <dbReference type="ARBA" id="ARBA00022683"/>
    </source>
</evidence>
<name>A0ABQ5ZSS6_9GAMM</name>
<evidence type="ECO:0000313" key="7">
    <source>
        <dbReference type="Proteomes" id="UP001156682"/>
    </source>
</evidence>
<dbReference type="RefSeq" id="WP_027850292.1">
    <property type="nucleotide sequence ID" value="NZ_BSOR01000011.1"/>
</dbReference>
<dbReference type="EMBL" id="BSOR01000011">
    <property type="protein sequence ID" value="GLR63186.1"/>
    <property type="molecule type" value="Genomic_DNA"/>
</dbReference>
<gene>
    <name evidence="6" type="primary">ptsH</name>
    <name evidence="6" type="ORF">GCM10007878_06210</name>
</gene>
<evidence type="ECO:0000313" key="6">
    <source>
        <dbReference type="EMBL" id="GLR63186.1"/>
    </source>
</evidence>
<organism evidence="6 7">
    <name type="scientific">Marinospirillum insulare</name>
    <dbReference type="NCBI Taxonomy" id="217169"/>
    <lineage>
        <taxon>Bacteria</taxon>
        <taxon>Pseudomonadati</taxon>
        <taxon>Pseudomonadota</taxon>
        <taxon>Gammaproteobacteria</taxon>
        <taxon>Oceanospirillales</taxon>
        <taxon>Oceanospirillaceae</taxon>
        <taxon>Marinospirillum</taxon>
    </lineage>
</organism>
<comment type="subcellular location">
    <subcellularLocation>
        <location evidence="1">Cytoplasm</location>
    </subcellularLocation>
</comment>
<dbReference type="InterPro" id="IPR050399">
    <property type="entry name" value="HPr"/>
</dbReference>
<dbReference type="InterPro" id="IPR000032">
    <property type="entry name" value="HPr-like"/>
</dbReference>
<keyword evidence="3" id="KW-0963">Cytoplasm</keyword>
<evidence type="ECO:0000256" key="1">
    <source>
        <dbReference type="ARBA" id="ARBA00004496"/>
    </source>
</evidence>
<sequence>MQEKKVTLINKRGLHARAATRLVQTSQQYLAKTEVCLNERIANARNIMQLLMLAAPCGTELLLRAEGEDEQQAIAALEALVLNRFDEED</sequence>
<keyword evidence="4" id="KW-0598">Phosphotransferase system</keyword>
<keyword evidence="7" id="KW-1185">Reference proteome</keyword>
<dbReference type="PANTHER" id="PTHR33705">
    <property type="entry name" value="PHOSPHOCARRIER PROTEIN HPR"/>
    <property type="match status" value="1"/>
</dbReference>
<evidence type="ECO:0000256" key="3">
    <source>
        <dbReference type="ARBA" id="ARBA00022490"/>
    </source>
</evidence>
<protein>
    <submittedName>
        <fullName evidence="6">Phosphocarrier protein HPr</fullName>
    </submittedName>
</protein>
<reference evidence="7" key="1">
    <citation type="journal article" date="2019" name="Int. J. Syst. Evol. Microbiol.">
        <title>The Global Catalogue of Microorganisms (GCM) 10K type strain sequencing project: providing services to taxonomists for standard genome sequencing and annotation.</title>
        <authorList>
            <consortium name="The Broad Institute Genomics Platform"/>
            <consortium name="The Broad Institute Genome Sequencing Center for Infectious Disease"/>
            <person name="Wu L."/>
            <person name="Ma J."/>
        </authorList>
    </citation>
    <scope>NUCLEOTIDE SEQUENCE [LARGE SCALE GENOMIC DNA]</scope>
    <source>
        <strain evidence="7">NBRC 100033</strain>
    </source>
</reference>
<dbReference type="InterPro" id="IPR001020">
    <property type="entry name" value="PTS_HPr_His_P_site"/>
</dbReference>
<dbReference type="Proteomes" id="UP001156682">
    <property type="component" value="Unassembled WGS sequence"/>
</dbReference>
<dbReference type="NCBIfam" id="TIGR01003">
    <property type="entry name" value="PTS_HPr_family"/>
    <property type="match status" value="1"/>
</dbReference>
<dbReference type="InterPro" id="IPR035895">
    <property type="entry name" value="HPr-like_sf"/>
</dbReference>
<dbReference type="PANTHER" id="PTHR33705:SF2">
    <property type="entry name" value="PHOSPHOCARRIER PROTEIN NPR"/>
    <property type="match status" value="1"/>
</dbReference>
<dbReference type="PROSITE" id="PS51350">
    <property type="entry name" value="PTS_HPR_DOM"/>
    <property type="match status" value="1"/>
</dbReference>